<dbReference type="Gene3D" id="3.30.160.800">
    <property type="match status" value="1"/>
</dbReference>
<comment type="caution">
    <text evidence="1">The sequence shown here is derived from an EMBL/GenBank/DDBJ whole genome shotgun (WGS) entry which is preliminary data.</text>
</comment>
<dbReference type="EMBL" id="SOGO01000030">
    <property type="protein sequence ID" value="TFD02038.1"/>
    <property type="molecule type" value="Genomic_DNA"/>
</dbReference>
<evidence type="ECO:0008006" key="3">
    <source>
        <dbReference type="Google" id="ProtNLM"/>
    </source>
</evidence>
<organism evidence="1 2">
    <name type="scientific">Cryobacterium sandaracinum</name>
    <dbReference type="NCBI Taxonomy" id="1259247"/>
    <lineage>
        <taxon>Bacteria</taxon>
        <taxon>Bacillati</taxon>
        <taxon>Actinomycetota</taxon>
        <taxon>Actinomycetes</taxon>
        <taxon>Micrococcales</taxon>
        <taxon>Microbacteriaceae</taxon>
        <taxon>Cryobacterium</taxon>
    </lineage>
</organism>
<protein>
    <recommendedName>
        <fullName evidence="3">UvrD-like helicase C-terminal domain-containing protein</fullName>
    </recommendedName>
</protein>
<reference evidence="1 2" key="1">
    <citation type="submission" date="2019-03" db="EMBL/GenBank/DDBJ databases">
        <title>Genomics of glacier-inhabiting Cryobacterium strains.</title>
        <authorList>
            <person name="Liu Q."/>
            <person name="Xin Y.-H."/>
        </authorList>
    </citation>
    <scope>NUCLEOTIDE SEQUENCE [LARGE SCALE GENOMIC DNA]</scope>
    <source>
        <strain evidence="1 2">TMT2-16</strain>
    </source>
</reference>
<name>A0ABY2JAP9_9MICO</name>
<proteinExistence type="predicted"/>
<gene>
    <name evidence="1" type="ORF">E3T25_10180</name>
</gene>
<dbReference type="RefSeq" id="WP_134374061.1">
    <property type="nucleotide sequence ID" value="NZ_SOGO01000030.1"/>
</dbReference>
<dbReference type="SUPFAM" id="SSF52540">
    <property type="entry name" value="P-loop containing nucleoside triphosphate hydrolases"/>
    <property type="match status" value="1"/>
</dbReference>
<accession>A0ABY2JAP9</accession>
<evidence type="ECO:0000313" key="2">
    <source>
        <dbReference type="Proteomes" id="UP000297851"/>
    </source>
</evidence>
<keyword evidence="2" id="KW-1185">Reference proteome</keyword>
<dbReference type="Proteomes" id="UP000297851">
    <property type="component" value="Unassembled WGS sequence"/>
</dbReference>
<dbReference type="InterPro" id="IPR027417">
    <property type="entry name" value="P-loop_NTPase"/>
</dbReference>
<evidence type="ECO:0000313" key="1">
    <source>
        <dbReference type="EMBL" id="TFD02038.1"/>
    </source>
</evidence>
<sequence>MHPEFKQVLLPWITERLMFPGVTGAGWTDSQIERDERDRRKLFVGITRARDEVWVGCIAAQGSSA</sequence>